<evidence type="ECO:0000256" key="6">
    <source>
        <dbReference type="SAM" id="Phobius"/>
    </source>
</evidence>
<dbReference type="STRING" id="361279.SAMN05421663_106162"/>
<evidence type="ECO:0000259" key="7">
    <source>
        <dbReference type="Pfam" id="PF12823"/>
    </source>
</evidence>
<dbReference type="PANTHER" id="PTHR40077:SF1">
    <property type="entry name" value="MEMBRANE PROTEIN"/>
    <property type="match status" value="1"/>
</dbReference>
<dbReference type="AlphaFoldDB" id="A0A1G6RQX9"/>
<dbReference type="OrthoDB" id="1121311at2"/>
<accession>A0A1G6RQX9</accession>
<dbReference type="EMBL" id="FMZB01000006">
    <property type="protein sequence ID" value="SDD07100.1"/>
    <property type="molecule type" value="Genomic_DNA"/>
</dbReference>
<dbReference type="Proteomes" id="UP000198666">
    <property type="component" value="Unassembled WGS sequence"/>
</dbReference>
<keyword evidence="4 6" id="KW-1133">Transmembrane helix</keyword>
<dbReference type="RefSeq" id="WP_093727533.1">
    <property type="nucleotide sequence ID" value="NZ_FMZB01000006.1"/>
</dbReference>
<dbReference type="InterPro" id="IPR023845">
    <property type="entry name" value="DUF3817_TM"/>
</dbReference>
<dbReference type="PANTHER" id="PTHR40077">
    <property type="entry name" value="MEMBRANE PROTEIN-RELATED"/>
    <property type="match status" value="1"/>
</dbReference>
<reference evidence="9" key="1">
    <citation type="submission" date="2016-10" db="EMBL/GenBank/DDBJ databases">
        <authorList>
            <person name="Varghese N."/>
            <person name="Submissions S."/>
        </authorList>
    </citation>
    <scope>NUCLEOTIDE SEQUENCE [LARGE SCALE GENOMIC DNA]</scope>
    <source>
        <strain evidence="9">DSM 21620</strain>
    </source>
</reference>
<evidence type="ECO:0000256" key="1">
    <source>
        <dbReference type="ARBA" id="ARBA00004651"/>
    </source>
</evidence>
<dbReference type="GO" id="GO:0005886">
    <property type="term" value="C:plasma membrane"/>
    <property type="evidence" value="ECO:0007669"/>
    <property type="project" value="UniProtKB-SubCell"/>
</dbReference>
<gene>
    <name evidence="8" type="ORF">SAMN05421663_106162</name>
</gene>
<evidence type="ECO:0000256" key="5">
    <source>
        <dbReference type="ARBA" id="ARBA00023136"/>
    </source>
</evidence>
<feature type="transmembrane region" description="Helical" evidence="6">
    <location>
        <begin position="68"/>
        <end position="87"/>
    </location>
</feature>
<dbReference type="Pfam" id="PF12823">
    <property type="entry name" value="DUF3817"/>
    <property type="match status" value="1"/>
</dbReference>
<evidence type="ECO:0000256" key="3">
    <source>
        <dbReference type="ARBA" id="ARBA00022692"/>
    </source>
</evidence>
<evidence type="ECO:0000256" key="2">
    <source>
        <dbReference type="ARBA" id="ARBA00022475"/>
    </source>
</evidence>
<keyword evidence="2" id="KW-1003">Cell membrane</keyword>
<name>A0A1G6RQX9_9BACI</name>
<proteinExistence type="predicted"/>
<comment type="subcellular location">
    <subcellularLocation>
        <location evidence="1">Cell membrane</location>
        <topology evidence="1">Multi-pass membrane protein</topology>
    </subcellularLocation>
</comment>
<evidence type="ECO:0000313" key="9">
    <source>
        <dbReference type="Proteomes" id="UP000198666"/>
    </source>
</evidence>
<keyword evidence="5 6" id="KW-0472">Membrane</keyword>
<organism evidence="8 9">
    <name type="scientific">Terribacillus halophilus</name>
    <dbReference type="NCBI Taxonomy" id="361279"/>
    <lineage>
        <taxon>Bacteria</taxon>
        <taxon>Bacillati</taxon>
        <taxon>Bacillota</taxon>
        <taxon>Bacilli</taxon>
        <taxon>Bacillales</taxon>
        <taxon>Bacillaceae</taxon>
        <taxon>Terribacillus</taxon>
    </lineage>
</organism>
<feature type="transmembrane region" description="Helical" evidence="6">
    <location>
        <begin position="6"/>
        <end position="26"/>
    </location>
</feature>
<dbReference type="NCBIfam" id="TIGR03954">
    <property type="entry name" value="integ_memb_HG"/>
    <property type="match status" value="1"/>
</dbReference>
<keyword evidence="3 6" id="KW-0812">Transmembrane</keyword>
<sequence>MQATLKWFRIIGFLEGTSLLLLLFIAMPLKYMMDMPIFVTYIGAIHGGLFVLYVIWAGYTTLKVGWGLKWAIFALLASVIPFGYYIFDMRLQKTQYA</sequence>
<feature type="transmembrane region" description="Helical" evidence="6">
    <location>
        <begin position="38"/>
        <end position="56"/>
    </location>
</feature>
<keyword evidence="9" id="KW-1185">Reference proteome</keyword>
<evidence type="ECO:0000313" key="8">
    <source>
        <dbReference type="EMBL" id="SDD07100.1"/>
    </source>
</evidence>
<feature type="domain" description="DUF3817" evidence="7">
    <location>
        <begin position="5"/>
        <end position="92"/>
    </location>
</feature>
<protein>
    <submittedName>
        <fullName evidence="8">Integral membrane protein</fullName>
    </submittedName>
</protein>
<evidence type="ECO:0000256" key="4">
    <source>
        <dbReference type="ARBA" id="ARBA00022989"/>
    </source>
</evidence>